<reference evidence="1" key="1">
    <citation type="submission" date="2023-07" db="EMBL/GenBank/DDBJ databases">
        <authorList>
            <person name="Kim M."/>
        </authorList>
    </citation>
    <scope>NUCLEOTIDE SEQUENCE</scope>
    <source>
        <strain evidence="1">BIUV-7</strain>
    </source>
</reference>
<comment type="caution">
    <text evidence="1">The sequence shown here is derived from an EMBL/GenBank/DDBJ whole genome shotgun (WGS) entry which is preliminary data.</text>
</comment>
<evidence type="ECO:0000313" key="1">
    <source>
        <dbReference type="EMBL" id="MDO6415333.1"/>
    </source>
</evidence>
<sequence length="87" mass="9537">MPTTLAAQLAALERAHLSVSTDQSAQTRDRPDPVAIDQTLSGLLSDLFALFTDTLLEPQAEELGWGFVNLFHRAAVTRARFARSARL</sequence>
<evidence type="ECO:0000313" key="2">
    <source>
        <dbReference type="Proteomes" id="UP001169764"/>
    </source>
</evidence>
<organism evidence="1 2">
    <name type="scientific">Sphingomonas natans</name>
    <dbReference type="NCBI Taxonomy" id="3063330"/>
    <lineage>
        <taxon>Bacteria</taxon>
        <taxon>Pseudomonadati</taxon>
        <taxon>Pseudomonadota</taxon>
        <taxon>Alphaproteobacteria</taxon>
        <taxon>Sphingomonadales</taxon>
        <taxon>Sphingomonadaceae</taxon>
        <taxon>Sphingomonas</taxon>
    </lineage>
</organism>
<name>A0ABT8YBX2_9SPHN</name>
<dbReference type="RefSeq" id="WP_303543268.1">
    <property type="nucleotide sequence ID" value="NZ_JAUOTP010000005.1"/>
</dbReference>
<protein>
    <submittedName>
        <fullName evidence="1">Uncharacterized protein</fullName>
    </submittedName>
</protein>
<gene>
    <name evidence="1" type="ORF">Q4F19_13145</name>
</gene>
<accession>A0ABT8YBX2</accession>
<proteinExistence type="predicted"/>
<dbReference type="EMBL" id="JAUOTP010000005">
    <property type="protein sequence ID" value="MDO6415333.1"/>
    <property type="molecule type" value="Genomic_DNA"/>
</dbReference>
<dbReference type="Proteomes" id="UP001169764">
    <property type="component" value="Unassembled WGS sequence"/>
</dbReference>
<keyword evidence="2" id="KW-1185">Reference proteome</keyword>